<proteinExistence type="predicted"/>
<feature type="compositionally biased region" description="Acidic residues" evidence="1">
    <location>
        <begin position="86"/>
        <end position="96"/>
    </location>
</feature>
<organism evidence="2 3">
    <name type="scientific">Stylonychia lemnae</name>
    <name type="common">Ciliate</name>
    <dbReference type="NCBI Taxonomy" id="5949"/>
    <lineage>
        <taxon>Eukaryota</taxon>
        <taxon>Sar</taxon>
        <taxon>Alveolata</taxon>
        <taxon>Ciliophora</taxon>
        <taxon>Intramacronucleata</taxon>
        <taxon>Spirotrichea</taxon>
        <taxon>Stichotrichia</taxon>
        <taxon>Sporadotrichida</taxon>
        <taxon>Oxytrichidae</taxon>
        <taxon>Stylonychinae</taxon>
        <taxon>Stylonychia</taxon>
    </lineage>
</organism>
<feature type="region of interest" description="Disordered" evidence="1">
    <location>
        <begin position="1"/>
        <end position="137"/>
    </location>
</feature>
<feature type="compositionally biased region" description="Polar residues" evidence="1">
    <location>
        <begin position="41"/>
        <end position="69"/>
    </location>
</feature>
<feature type="compositionally biased region" description="Basic and acidic residues" evidence="1">
    <location>
        <begin position="70"/>
        <end position="85"/>
    </location>
</feature>
<dbReference type="Proteomes" id="UP000039865">
    <property type="component" value="Unassembled WGS sequence"/>
</dbReference>
<gene>
    <name evidence="2" type="primary">Contig9515.g10176</name>
    <name evidence="2" type="ORF">STYLEM_17016</name>
</gene>
<protein>
    <submittedName>
        <fullName evidence="2">Uncharacterized protein</fullName>
    </submittedName>
</protein>
<accession>A0A078B3Z0</accession>
<feature type="compositionally biased region" description="Polar residues" evidence="1">
    <location>
        <begin position="276"/>
        <end position="285"/>
    </location>
</feature>
<dbReference type="AlphaFoldDB" id="A0A078B3Z0"/>
<feature type="compositionally biased region" description="Basic residues" evidence="1">
    <location>
        <begin position="1"/>
        <end position="10"/>
    </location>
</feature>
<feature type="compositionally biased region" description="Acidic residues" evidence="1">
    <location>
        <begin position="15"/>
        <end position="39"/>
    </location>
</feature>
<reference evidence="2 3" key="1">
    <citation type="submission" date="2014-06" db="EMBL/GenBank/DDBJ databases">
        <authorList>
            <person name="Swart Estienne"/>
        </authorList>
    </citation>
    <scope>NUCLEOTIDE SEQUENCE [LARGE SCALE GENOMIC DNA]</scope>
    <source>
        <strain evidence="2 3">130c</strain>
    </source>
</reference>
<evidence type="ECO:0000313" key="3">
    <source>
        <dbReference type="Proteomes" id="UP000039865"/>
    </source>
</evidence>
<evidence type="ECO:0000256" key="1">
    <source>
        <dbReference type="SAM" id="MobiDB-lite"/>
    </source>
</evidence>
<dbReference type="InParanoid" id="A0A078B3Z0"/>
<feature type="region of interest" description="Disordered" evidence="1">
    <location>
        <begin position="276"/>
        <end position="298"/>
    </location>
</feature>
<dbReference type="EMBL" id="CCKQ01016036">
    <property type="protein sequence ID" value="CDW87902.1"/>
    <property type="molecule type" value="Genomic_DNA"/>
</dbReference>
<evidence type="ECO:0000313" key="2">
    <source>
        <dbReference type="EMBL" id="CDW87902.1"/>
    </source>
</evidence>
<name>A0A078B3Z0_STYLE</name>
<feature type="compositionally biased region" description="Low complexity" evidence="1">
    <location>
        <begin position="115"/>
        <end position="135"/>
    </location>
</feature>
<sequence>MSKRGSHYGNHKQEEADEDVDIDELLSDCGDDDDDDEDGNNQKYVGEQSQRGSNYLSNAISYSQYTQAHHYQEQDHRENIGSKDDNDTEMNDDDSTENVMDSTSTTNRDETFGTHSQEGSSSDTSSQQQQSQHHQQVFRINQQQHYTNNQHFNNGYNQDLGNDNVQQQQFQQLIPTYPGVNGVPSGRLSFFRKKKKKNPYDEASIATLNPEWFINFTHFPLEVQGMEEALEKYNELGLGCRIQFKRGNCRKDLNGFTLQFTIRCFRGAGGKQKINQVGSRQNGLSEIQDDKNASQSSH</sequence>
<keyword evidence="3" id="KW-1185">Reference proteome</keyword>